<dbReference type="Proteomes" id="UP001152888">
    <property type="component" value="Unassembled WGS sequence"/>
</dbReference>
<organism evidence="1 2">
    <name type="scientific">Acanthoscelides obtectus</name>
    <name type="common">Bean weevil</name>
    <name type="synonym">Bruchus obtectus</name>
    <dbReference type="NCBI Taxonomy" id="200917"/>
    <lineage>
        <taxon>Eukaryota</taxon>
        <taxon>Metazoa</taxon>
        <taxon>Ecdysozoa</taxon>
        <taxon>Arthropoda</taxon>
        <taxon>Hexapoda</taxon>
        <taxon>Insecta</taxon>
        <taxon>Pterygota</taxon>
        <taxon>Neoptera</taxon>
        <taxon>Endopterygota</taxon>
        <taxon>Coleoptera</taxon>
        <taxon>Polyphaga</taxon>
        <taxon>Cucujiformia</taxon>
        <taxon>Chrysomeloidea</taxon>
        <taxon>Chrysomelidae</taxon>
        <taxon>Bruchinae</taxon>
        <taxon>Bruchini</taxon>
        <taxon>Acanthoscelides</taxon>
    </lineage>
</organism>
<dbReference type="OrthoDB" id="6781249at2759"/>
<name>A0A9P0KG40_ACAOB</name>
<evidence type="ECO:0000313" key="2">
    <source>
        <dbReference type="Proteomes" id="UP001152888"/>
    </source>
</evidence>
<protein>
    <recommendedName>
        <fullName evidence="3">Tesmin/TSO1-like CXC domain-containing protein</fullName>
    </recommendedName>
</protein>
<comment type="caution">
    <text evidence="1">The sequence shown here is derived from an EMBL/GenBank/DDBJ whole genome shotgun (WGS) entry which is preliminary data.</text>
</comment>
<evidence type="ECO:0000313" key="1">
    <source>
        <dbReference type="EMBL" id="CAH1972462.1"/>
    </source>
</evidence>
<proteinExistence type="predicted"/>
<keyword evidence="2" id="KW-1185">Reference proteome</keyword>
<dbReference type="EMBL" id="CAKOFQ010006799">
    <property type="protein sequence ID" value="CAH1972462.1"/>
    <property type="molecule type" value="Genomic_DNA"/>
</dbReference>
<evidence type="ECO:0008006" key="3">
    <source>
        <dbReference type="Google" id="ProtNLM"/>
    </source>
</evidence>
<dbReference type="AlphaFoldDB" id="A0A9P0KG40"/>
<reference evidence="1" key="1">
    <citation type="submission" date="2022-03" db="EMBL/GenBank/DDBJ databases">
        <authorList>
            <person name="Sayadi A."/>
        </authorList>
    </citation>
    <scope>NUCLEOTIDE SEQUENCE</scope>
</reference>
<accession>A0A9P0KG40</accession>
<gene>
    <name evidence="1" type="ORF">ACAOBT_LOCUS10013</name>
</gene>
<sequence>MVVPKKGNQQEKVYTISDIQRGIGDMKDVLLAIYAFTGYDTVSAIYKKGKITPYKKVQADNVLRTKLLVFNDPKADPNAVADAGKHFLLTMFGAKNTENLDSFRYQCYLQSIAKQPMHSLFKLAVLPPTLAASRQHAFRTYHQVQQWLNENKNPLEWGWKKIGEHLTPITTARPAAPQELLSLIVCACKVECVRNFECRKSGLNCSSMCGNCLGLGCNNRDTIIEEDIEEEEDPVIICAACTQLEVKVITCLLMVTKAGRLPYAALTILEDYNNITTISCSNFDELNNVLFERGDKLNFTKLHYNIRSLQAHYDELCINIAVLNKNKNTGIVVLSEIWNISNINSYKINGFQIY</sequence>